<evidence type="ECO:0000256" key="8">
    <source>
        <dbReference type="PIRSR" id="PIRSR639901-2"/>
    </source>
</evidence>
<comment type="similarity">
    <text evidence="9">Belongs to the glycosyltransferase group 1 family.</text>
</comment>
<keyword evidence="12" id="KW-1185">Reference proteome</keyword>
<keyword evidence="9" id="KW-0472">Membrane</keyword>
<keyword evidence="9" id="KW-1003">Cell membrane</keyword>
<evidence type="ECO:0000256" key="4">
    <source>
        <dbReference type="ARBA" id="ARBA00022679"/>
    </source>
</evidence>
<comment type="pathway">
    <text evidence="1 9">Bacterial outer membrane biogenesis; LPS core biosynthesis.</text>
</comment>
<dbReference type="InterPro" id="IPR007507">
    <property type="entry name" value="Glycos_transf_N"/>
</dbReference>
<dbReference type="InterPro" id="IPR038107">
    <property type="entry name" value="Glycos_transf_N_sf"/>
</dbReference>
<gene>
    <name evidence="11" type="primary">waaA</name>
    <name evidence="11" type="ORF">I41_40710</name>
</gene>
<dbReference type="GO" id="GO:0009245">
    <property type="term" value="P:lipid A biosynthetic process"/>
    <property type="evidence" value="ECO:0007669"/>
    <property type="project" value="TreeGrafter"/>
</dbReference>
<evidence type="ECO:0000256" key="2">
    <source>
        <dbReference type="ARBA" id="ARBA00012621"/>
    </source>
</evidence>
<proteinExistence type="inferred from homology"/>
<evidence type="ECO:0000313" key="12">
    <source>
        <dbReference type="Proteomes" id="UP000317909"/>
    </source>
</evidence>
<dbReference type="UniPathway" id="UPA00958"/>
<dbReference type="Gene3D" id="3.40.50.2000">
    <property type="entry name" value="Glycogen Phosphorylase B"/>
    <property type="match status" value="1"/>
</dbReference>
<dbReference type="OrthoDB" id="9789797at2"/>
<comment type="subcellular location">
    <subcellularLocation>
        <location evidence="9">Cell membrane</location>
    </subcellularLocation>
</comment>
<dbReference type="EMBL" id="CP036339">
    <property type="protein sequence ID" value="QDT74867.1"/>
    <property type="molecule type" value="Genomic_DNA"/>
</dbReference>
<comment type="catalytic activity">
    <reaction evidence="6 9">
        <text>lipid IVA (E. coli) + CMP-3-deoxy-beta-D-manno-octulosonate = alpha-Kdo-(2-&gt;6)-lipid IVA (E. coli) + CMP + H(+)</text>
        <dbReference type="Rhea" id="RHEA:28066"/>
        <dbReference type="ChEBI" id="CHEBI:15378"/>
        <dbReference type="ChEBI" id="CHEBI:58603"/>
        <dbReference type="ChEBI" id="CHEBI:60364"/>
        <dbReference type="ChEBI" id="CHEBI:60377"/>
        <dbReference type="ChEBI" id="CHEBI:85987"/>
        <dbReference type="EC" id="2.4.99.12"/>
    </reaction>
</comment>
<dbReference type="GO" id="GO:0043842">
    <property type="term" value="F:Kdo transferase activity"/>
    <property type="evidence" value="ECO:0007669"/>
    <property type="project" value="UniProtKB-EC"/>
</dbReference>
<dbReference type="Gene3D" id="3.40.50.11720">
    <property type="entry name" value="3-Deoxy-D-manno-octulosonic-acid transferase, N-terminal domain"/>
    <property type="match status" value="1"/>
</dbReference>
<keyword evidence="11" id="KW-0328">Glycosyltransferase</keyword>
<dbReference type="RefSeq" id="WP_145434581.1">
    <property type="nucleotide sequence ID" value="NZ_CP036339.1"/>
</dbReference>
<keyword evidence="9" id="KW-0448">Lipopolysaccharide biosynthesis</keyword>
<keyword evidence="4 9" id="KW-0808">Transferase</keyword>
<reference evidence="11 12" key="1">
    <citation type="submission" date="2019-02" db="EMBL/GenBank/DDBJ databases">
        <title>Deep-cultivation of Planctomycetes and their phenomic and genomic characterization uncovers novel biology.</title>
        <authorList>
            <person name="Wiegand S."/>
            <person name="Jogler M."/>
            <person name="Boedeker C."/>
            <person name="Pinto D."/>
            <person name="Vollmers J."/>
            <person name="Rivas-Marin E."/>
            <person name="Kohn T."/>
            <person name="Peeters S.H."/>
            <person name="Heuer A."/>
            <person name="Rast P."/>
            <person name="Oberbeckmann S."/>
            <person name="Bunk B."/>
            <person name="Jeske O."/>
            <person name="Meyerdierks A."/>
            <person name="Storesund J.E."/>
            <person name="Kallscheuer N."/>
            <person name="Luecker S."/>
            <person name="Lage O.M."/>
            <person name="Pohl T."/>
            <person name="Merkel B.J."/>
            <person name="Hornburger P."/>
            <person name="Mueller R.-W."/>
            <person name="Bruemmer F."/>
            <person name="Labrenz M."/>
            <person name="Spormann A.M."/>
            <person name="Op den Camp H."/>
            <person name="Overmann J."/>
            <person name="Amann R."/>
            <person name="Jetten M.S.M."/>
            <person name="Mascher T."/>
            <person name="Medema M.H."/>
            <person name="Devos D.P."/>
            <person name="Kaster A.-K."/>
            <person name="Ovreas L."/>
            <person name="Rohde M."/>
            <person name="Galperin M.Y."/>
            <person name="Jogler C."/>
        </authorList>
    </citation>
    <scope>NUCLEOTIDE SEQUENCE [LARGE SCALE GENOMIC DNA]</scope>
    <source>
        <strain evidence="11 12">I41</strain>
    </source>
</reference>
<feature type="site" description="Transition state stabilizer" evidence="8">
    <location>
        <position position="134"/>
    </location>
</feature>
<evidence type="ECO:0000256" key="9">
    <source>
        <dbReference type="RuleBase" id="RU365103"/>
    </source>
</evidence>
<dbReference type="KEGG" id="llh:I41_40710"/>
<dbReference type="PANTHER" id="PTHR42755:SF1">
    <property type="entry name" value="3-DEOXY-D-MANNO-OCTULOSONIC ACID TRANSFERASE, MITOCHONDRIAL-RELATED"/>
    <property type="match status" value="1"/>
</dbReference>
<sequence>MSRLASFALNALYLTLLVIASPWIVWSAVRTGKHREGFAAKFLGLAPRRAGNRPCVWLHAVSVGEVNLLATTIAEIAAQRPDWEIVVSTTTKTGYDLARKKYADRTVFYCPLDFTWATATAMRRIRPTMLVLAELELWPNLIAAAKRCGAKTAIINGRLSDKSFRGYRRVRALVVPSLRRIDLIAAQNEETADRFRQLGARPHSVHATGSLKFDGAKTERNNPKTIALRELVGLSPQSIVFLAGSTQDPEERYALEIVQRLAPAYPDLRLILVPRHPERFEEVATLLRNHGVAWRRRSELGAEPSRTAATSDWRVLLVDTIGELGAWWGTATIGFVGGSFGDRGGQNMLEPAAYGVATCFGPNTWNFRDIVGQLLAADGAQVVRSPAEFEAFVRQSLDSPEYAQRLGERAQRLVVSQQGATRRTVELISTLAAEPTRTATARHAA</sequence>
<comment type="function">
    <text evidence="9">Involved in lipopolysaccharide (LPS) biosynthesis. Catalyzes the transfer of 3-deoxy-D-manno-octulosonate (Kdo) residue(s) from CMP-Kdo to lipid IV(A), the tetraacyldisaccharide-1,4'-bisphosphate precursor of lipid A.</text>
</comment>
<accession>A0A517U2M1</accession>
<evidence type="ECO:0000313" key="11">
    <source>
        <dbReference type="EMBL" id="QDT74867.1"/>
    </source>
</evidence>
<dbReference type="EC" id="2.4.99.12" evidence="2 9"/>
<dbReference type="Pfam" id="PF04413">
    <property type="entry name" value="Glycos_transf_N"/>
    <property type="match status" value="1"/>
</dbReference>
<dbReference type="GO" id="GO:0009244">
    <property type="term" value="P:lipopolysaccharide core region biosynthetic process"/>
    <property type="evidence" value="ECO:0007669"/>
    <property type="project" value="UniProtKB-UniRule"/>
</dbReference>
<protein>
    <recommendedName>
        <fullName evidence="3 9">3-deoxy-D-manno-octulosonic acid transferase</fullName>
        <shortName evidence="9">Kdo transferase</shortName>
        <ecNumber evidence="2 9">2.4.99.12</ecNumber>
    </recommendedName>
    <alternativeName>
        <fullName evidence="5 9">Lipid IV(A) 3-deoxy-D-manno-octulosonic acid transferase</fullName>
    </alternativeName>
</protein>
<dbReference type="PANTHER" id="PTHR42755">
    <property type="entry name" value="3-DEOXY-MANNO-OCTULOSONATE CYTIDYLYLTRANSFERASE"/>
    <property type="match status" value="1"/>
</dbReference>
<organism evidence="11 12">
    <name type="scientific">Lacipirellula limnantheis</name>
    <dbReference type="NCBI Taxonomy" id="2528024"/>
    <lineage>
        <taxon>Bacteria</taxon>
        <taxon>Pseudomonadati</taxon>
        <taxon>Planctomycetota</taxon>
        <taxon>Planctomycetia</taxon>
        <taxon>Pirellulales</taxon>
        <taxon>Lacipirellulaceae</taxon>
        <taxon>Lacipirellula</taxon>
    </lineage>
</organism>
<evidence type="ECO:0000256" key="5">
    <source>
        <dbReference type="ARBA" id="ARBA00031445"/>
    </source>
</evidence>
<evidence type="ECO:0000256" key="6">
    <source>
        <dbReference type="ARBA" id="ARBA00049183"/>
    </source>
</evidence>
<dbReference type="Proteomes" id="UP000317909">
    <property type="component" value="Chromosome"/>
</dbReference>
<evidence type="ECO:0000256" key="1">
    <source>
        <dbReference type="ARBA" id="ARBA00004713"/>
    </source>
</evidence>
<feature type="active site" description="Proton acceptor" evidence="7">
    <location>
        <position position="65"/>
    </location>
</feature>
<evidence type="ECO:0000256" key="3">
    <source>
        <dbReference type="ARBA" id="ARBA00019077"/>
    </source>
</evidence>
<dbReference type="AlphaFoldDB" id="A0A517U2M1"/>
<dbReference type="GO" id="GO:0005886">
    <property type="term" value="C:plasma membrane"/>
    <property type="evidence" value="ECO:0007669"/>
    <property type="project" value="UniProtKB-SubCell"/>
</dbReference>
<feature type="domain" description="3-deoxy-D-manno-octulosonic-acid transferase N-terminal" evidence="10">
    <location>
        <begin position="44"/>
        <end position="214"/>
    </location>
</feature>
<evidence type="ECO:0000259" key="10">
    <source>
        <dbReference type="Pfam" id="PF04413"/>
    </source>
</evidence>
<dbReference type="SUPFAM" id="SSF53756">
    <property type="entry name" value="UDP-Glycosyltransferase/glycogen phosphorylase"/>
    <property type="match status" value="1"/>
</dbReference>
<dbReference type="InterPro" id="IPR039901">
    <property type="entry name" value="Kdotransferase"/>
</dbReference>
<feature type="site" description="Transition state stabilizer" evidence="8">
    <location>
        <position position="212"/>
    </location>
</feature>
<evidence type="ECO:0000256" key="7">
    <source>
        <dbReference type="PIRSR" id="PIRSR639901-1"/>
    </source>
</evidence>
<name>A0A517U2M1_9BACT</name>